<protein>
    <submittedName>
        <fullName evidence="2">Uncharacterized protein</fullName>
    </submittedName>
</protein>
<proteinExistence type="predicted"/>
<evidence type="ECO:0000313" key="3">
    <source>
        <dbReference type="Proteomes" id="UP001386955"/>
    </source>
</evidence>
<organism evidence="2 3">
    <name type="scientific">Psophocarpus tetragonolobus</name>
    <name type="common">Winged bean</name>
    <name type="synonym">Dolichos tetragonolobus</name>
    <dbReference type="NCBI Taxonomy" id="3891"/>
    <lineage>
        <taxon>Eukaryota</taxon>
        <taxon>Viridiplantae</taxon>
        <taxon>Streptophyta</taxon>
        <taxon>Embryophyta</taxon>
        <taxon>Tracheophyta</taxon>
        <taxon>Spermatophyta</taxon>
        <taxon>Magnoliopsida</taxon>
        <taxon>eudicotyledons</taxon>
        <taxon>Gunneridae</taxon>
        <taxon>Pentapetalae</taxon>
        <taxon>rosids</taxon>
        <taxon>fabids</taxon>
        <taxon>Fabales</taxon>
        <taxon>Fabaceae</taxon>
        <taxon>Papilionoideae</taxon>
        <taxon>50 kb inversion clade</taxon>
        <taxon>NPAAA clade</taxon>
        <taxon>indigoferoid/millettioid clade</taxon>
        <taxon>Phaseoleae</taxon>
        <taxon>Psophocarpus</taxon>
    </lineage>
</organism>
<evidence type="ECO:0000313" key="2">
    <source>
        <dbReference type="EMBL" id="KAK7389019.1"/>
    </source>
</evidence>
<gene>
    <name evidence="2" type="ORF">VNO78_23850</name>
</gene>
<sequence>MLVVLLFDLIIAGPTIMLLIFEFHKTLPSLPYNYIEAFHALKLRIRLKCFTDLAHFSPPKMRRETDPP</sequence>
<dbReference type="Proteomes" id="UP001386955">
    <property type="component" value="Unassembled WGS sequence"/>
</dbReference>
<dbReference type="AlphaFoldDB" id="A0AAN9S7F9"/>
<keyword evidence="1" id="KW-1133">Transmembrane helix</keyword>
<keyword evidence="1" id="KW-0472">Membrane</keyword>
<comment type="caution">
    <text evidence="2">The sequence shown here is derived from an EMBL/GenBank/DDBJ whole genome shotgun (WGS) entry which is preliminary data.</text>
</comment>
<feature type="transmembrane region" description="Helical" evidence="1">
    <location>
        <begin position="6"/>
        <end position="23"/>
    </location>
</feature>
<evidence type="ECO:0000256" key="1">
    <source>
        <dbReference type="SAM" id="Phobius"/>
    </source>
</evidence>
<keyword evidence="1" id="KW-0812">Transmembrane</keyword>
<accession>A0AAN9S7F9</accession>
<reference evidence="2 3" key="1">
    <citation type="submission" date="2024-01" db="EMBL/GenBank/DDBJ databases">
        <title>The genomes of 5 underutilized Papilionoideae crops provide insights into root nodulation and disease resistanc.</title>
        <authorList>
            <person name="Jiang F."/>
        </authorList>
    </citation>
    <scope>NUCLEOTIDE SEQUENCE [LARGE SCALE GENOMIC DNA]</scope>
    <source>
        <strain evidence="2">DUOXIRENSHENG_FW03</strain>
        <tissue evidence="2">Leaves</tissue>
    </source>
</reference>
<name>A0AAN9S7F9_PSOTE</name>
<dbReference type="EMBL" id="JAYMYS010000006">
    <property type="protein sequence ID" value="KAK7389019.1"/>
    <property type="molecule type" value="Genomic_DNA"/>
</dbReference>
<keyword evidence="3" id="KW-1185">Reference proteome</keyword>